<accession>A0A316Z2S6</accession>
<dbReference type="InterPro" id="IPR036866">
    <property type="entry name" value="RibonucZ/Hydroxyglut_hydro"/>
</dbReference>
<dbReference type="OrthoDB" id="262529at2759"/>
<feature type="compositionally biased region" description="Low complexity" evidence="6">
    <location>
        <begin position="28"/>
        <end position="41"/>
    </location>
</feature>
<dbReference type="PANTHER" id="PTHR23240">
    <property type="entry name" value="DNA CROSS-LINK REPAIR PROTEIN PSO2/SNM1-RELATED"/>
    <property type="match status" value="1"/>
</dbReference>
<comment type="subcellular location">
    <subcellularLocation>
        <location evidence="1">Nucleus</location>
    </subcellularLocation>
</comment>
<dbReference type="GO" id="GO:0036297">
    <property type="term" value="P:interstrand cross-link repair"/>
    <property type="evidence" value="ECO:0007669"/>
    <property type="project" value="TreeGrafter"/>
</dbReference>
<dbReference type="Proteomes" id="UP000245946">
    <property type="component" value="Unassembled WGS sequence"/>
</dbReference>
<proteinExistence type="inferred from homology"/>
<evidence type="ECO:0000259" key="7">
    <source>
        <dbReference type="Pfam" id="PF07522"/>
    </source>
</evidence>
<organism evidence="8 9">
    <name type="scientific">Tilletiopsis washingtonensis</name>
    <dbReference type="NCBI Taxonomy" id="58919"/>
    <lineage>
        <taxon>Eukaryota</taxon>
        <taxon>Fungi</taxon>
        <taxon>Dikarya</taxon>
        <taxon>Basidiomycota</taxon>
        <taxon>Ustilaginomycotina</taxon>
        <taxon>Exobasidiomycetes</taxon>
        <taxon>Entylomatales</taxon>
        <taxon>Entylomatales incertae sedis</taxon>
        <taxon>Tilletiopsis</taxon>
    </lineage>
</organism>
<dbReference type="EMBL" id="KZ819301">
    <property type="protein sequence ID" value="PWN96097.1"/>
    <property type="molecule type" value="Genomic_DNA"/>
</dbReference>
<feature type="compositionally biased region" description="Basic and acidic residues" evidence="6">
    <location>
        <begin position="394"/>
        <end position="410"/>
    </location>
</feature>
<feature type="region of interest" description="Disordered" evidence="6">
    <location>
        <begin position="1"/>
        <end position="41"/>
    </location>
</feature>
<keyword evidence="4" id="KW-0234">DNA repair</keyword>
<evidence type="ECO:0000313" key="8">
    <source>
        <dbReference type="EMBL" id="PWN96097.1"/>
    </source>
</evidence>
<evidence type="ECO:0000256" key="2">
    <source>
        <dbReference type="ARBA" id="ARBA00010304"/>
    </source>
</evidence>
<dbReference type="AlphaFoldDB" id="A0A316Z2S6"/>
<evidence type="ECO:0000256" key="5">
    <source>
        <dbReference type="ARBA" id="ARBA00023242"/>
    </source>
</evidence>
<dbReference type="CDD" id="cd16273">
    <property type="entry name" value="SNM1A-1C-like_MBL-fold"/>
    <property type="match status" value="1"/>
</dbReference>
<dbReference type="RefSeq" id="XP_025596376.1">
    <property type="nucleotide sequence ID" value="XM_025740658.1"/>
</dbReference>
<evidence type="ECO:0000256" key="3">
    <source>
        <dbReference type="ARBA" id="ARBA00022763"/>
    </source>
</evidence>
<keyword evidence="9" id="KW-1185">Reference proteome</keyword>
<dbReference type="SUPFAM" id="SSF56281">
    <property type="entry name" value="Metallo-hydrolase/oxidoreductase"/>
    <property type="match status" value="1"/>
</dbReference>
<dbReference type="GO" id="GO:0035312">
    <property type="term" value="F:5'-3' DNA exonuclease activity"/>
    <property type="evidence" value="ECO:0007669"/>
    <property type="project" value="TreeGrafter"/>
</dbReference>
<evidence type="ECO:0000313" key="9">
    <source>
        <dbReference type="Proteomes" id="UP000245946"/>
    </source>
</evidence>
<evidence type="ECO:0000256" key="1">
    <source>
        <dbReference type="ARBA" id="ARBA00004123"/>
    </source>
</evidence>
<evidence type="ECO:0000256" key="4">
    <source>
        <dbReference type="ARBA" id="ARBA00023204"/>
    </source>
</evidence>
<protein>
    <submittedName>
        <fullName evidence="8">DRMBL-domain-containing protein</fullName>
    </submittedName>
</protein>
<dbReference type="PANTHER" id="PTHR23240:SF6">
    <property type="entry name" value="DNA CROSS-LINK REPAIR 1A PROTEIN"/>
    <property type="match status" value="1"/>
</dbReference>
<dbReference type="GO" id="GO:0003684">
    <property type="term" value="F:damaged DNA binding"/>
    <property type="evidence" value="ECO:0007669"/>
    <property type="project" value="TreeGrafter"/>
</dbReference>
<comment type="similarity">
    <text evidence="2">Belongs to the DNA repair metallo-beta-lactamase (DRMBL) family.</text>
</comment>
<dbReference type="GO" id="GO:0005634">
    <property type="term" value="C:nucleus"/>
    <property type="evidence" value="ECO:0007669"/>
    <property type="project" value="UniProtKB-SubCell"/>
</dbReference>
<dbReference type="GO" id="GO:0006303">
    <property type="term" value="P:double-strand break repair via nonhomologous end joining"/>
    <property type="evidence" value="ECO:0007669"/>
    <property type="project" value="TreeGrafter"/>
</dbReference>
<sequence>MGDISDDDDIVDDEPEETRPGPAQAENAAPGPSRLPAAAAPAASAKPNAFARLMAPASDALQWAGADAVEQNNYKGAGRTRRAARTAPFYKILEGMPICVDGFRFGKIHGCTAYFLSHFHSDHYIGLSKAWTHGPVYCSAETASLVRSSLYVPPEFVVALPFDEPFEVPNTGGVIVTPISANHCPGSALFHFRGPQTRHILPPPPGGHHPALRKGMSTYLHCGDFRACPAHVEHPTVKAHKLDIIYLDTTYCNARYCFPPQPLVVEACGELVSKLAPAQCQGPDVGLEGAEQWRERAPTKREAAAMKTEASESLARKAMQGWLQPDAEAGASNLACIKDEPVVKDEPLLDDAGLDEEDAWESAHADVDGGFRDEVDRDELDEDAEAMYQEALGDPERPGEEALWRVKDEPVDEDERKALALLDVKPDVKPAASSSAAASGSTPAVRSAFDMLGKSNAETFPDSTTRGRLLVVVGTYTIGKEKIVLSCARALRSKVYCADPRKYRVYAQLDEPELHARLTRNPLEASVHVTGLRMINGEALRQHVAAMRKLGADWQRAVAFRPTGWSYRPPAGIDTVSPALERVIEVNQATGFDASGLQPTRDSTSEFRIYGVPYSEHSSFFELSAFALSVDYERIIATVNVGSPQSRAKMAKWFERWKAERKRRAFVPVTPRASTFF</sequence>
<keyword evidence="3" id="KW-0227">DNA damage</keyword>
<dbReference type="STRING" id="58919.A0A316Z2S6"/>
<dbReference type="Pfam" id="PF07522">
    <property type="entry name" value="DRMBL"/>
    <property type="match status" value="1"/>
</dbReference>
<reference evidence="8 9" key="1">
    <citation type="journal article" date="2018" name="Mol. Biol. Evol.">
        <title>Broad Genomic Sampling Reveals a Smut Pathogenic Ancestry of the Fungal Clade Ustilaginomycotina.</title>
        <authorList>
            <person name="Kijpornyongpan T."/>
            <person name="Mondo S.J."/>
            <person name="Barry K."/>
            <person name="Sandor L."/>
            <person name="Lee J."/>
            <person name="Lipzen A."/>
            <person name="Pangilinan J."/>
            <person name="LaButti K."/>
            <person name="Hainaut M."/>
            <person name="Henrissat B."/>
            <person name="Grigoriev I.V."/>
            <person name="Spatafora J.W."/>
            <person name="Aime M.C."/>
        </authorList>
    </citation>
    <scope>NUCLEOTIDE SEQUENCE [LARGE SCALE GENOMIC DNA]</scope>
    <source>
        <strain evidence="8 9">MCA 4186</strain>
    </source>
</reference>
<dbReference type="InterPro" id="IPR011084">
    <property type="entry name" value="DRMBL"/>
</dbReference>
<feature type="domain" description="DNA repair metallo-beta-lactamase" evidence="7">
    <location>
        <begin position="513"/>
        <end position="642"/>
    </location>
</feature>
<gene>
    <name evidence="8" type="ORF">FA09DRAFT_311348</name>
</gene>
<dbReference type="FunFam" id="3.40.50.12650:FF:000007">
    <property type="entry name" value="DNA cross-link repair 1A protein, variant"/>
    <property type="match status" value="1"/>
</dbReference>
<dbReference type="GeneID" id="37268204"/>
<dbReference type="Gene3D" id="3.40.50.12650">
    <property type="match status" value="1"/>
</dbReference>
<keyword evidence="5" id="KW-0539">Nucleus</keyword>
<feature type="region of interest" description="Disordered" evidence="6">
    <location>
        <begin position="390"/>
        <end position="410"/>
    </location>
</feature>
<dbReference type="Gene3D" id="3.60.15.10">
    <property type="entry name" value="Ribonuclease Z/Hydroxyacylglutathione hydrolase-like"/>
    <property type="match status" value="1"/>
</dbReference>
<name>A0A316Z2S6_9BASI</name>
<evidence type="ECO:0000256" key="6">
    <source>
        <dbReference type="SAM" id="MobiDB-lite"/>
    </source>
</evidence>
<feature type="compositionally biased region" description="Acidic residues" evidence="6">
    <location>
        <begin position="1"/>
        <end position="16"/>
    </location>
</feature>